<accession>A0A6S5KF78</accession>
<name>A0A6S5KF78_ENTCL</name>
<sequence length="67" mass="7534">MSITYKITYEHRDGKETRAETVLLRSDHEPTQDEVQDAVRRDSARFHSGRGGTEIAGFSIISVVSEP</sequence>
<dbReference type="AlphaFoldDB" id="A0A6S5KF78"/>
<evidence type="ECO:0000313" key="2">
    <source>
        <dbReference type="Proteomes" id="UP000515488"/>
    </source>
</evidence>
<dbReference type="Proteomes" id="UP000515488">
    <property type="component" value="Chromosome"/>
</dbReference>
<gene>
    <name evidence="1" type="ORF">WP5S18C02_40050</name>
</gene>
<organism evidence="1 2">
    <name type="scientific">Enterobacter cloacae</name>
    <dbReference type="NCBI Taxonomy" id="550"/>
    <lineage>
        <taxon>Bacteria</taxon>
        <taxon>Pseudomonadati</taxon>
        <taxon>Pseudomonadota</taxon>
        <taxon>Gammaproteobacteria</taxon>
        <taxon>Enterobacterales</taxon>
        <taxon>Enterobacteriaceae</taxon>
        <taxon>Enterobacter</taxon>
        <taxon>Enterobacter cloacae complex</taxon>
    </lineage>
</organism>
<reference evidence="1 2" key="1">
    <citation type="submission" date="2019-12" db="EMBL/GenBank/DDBJ databases">
        <title>complete genome sequences of Enterobacter cloacae str. WP5-S18-CRE-02 isolated from wastewater treatment plant effluent.</title>
        <authorList>
            <person name="Sekizuka T."/>
            <person name="Itokawa K."/>
            <person name="Yatsu K."/>
            <person name="Inamine Y."/>
            <person name="Kuroda M."/>
        </authorList>
    </citation>
    <scope>NUCLEOTIDE SEQUENCE [LARGE SCALE GENOMIC DNA]</scope>
    <source>
        <strain evidence="1 2">WP5-S18-CRE-02</strain>
    </source>
</reference>
<dbReference type="EMBL" id="AP022126">
    <property type="protein sequence ID" value="BBS33799.1"/>
    <property type="molecule type" value="Genomic_DNA"/>
</dbReference>
<protein>
    <submittedName>
        <fullName evidence="1">Uncharacterized protein</fullName>
    </submittedName>
</protein>
<evidence type="ECO:0000313" key="1">
    <source>
        <dbReference type="EMBL" id="BBS33799.1"/>
    </source>
</evidence>
<proteinExistence type="predicted"/>